<feature type="region of interest" description="Disordered" evidence="1">
    <location>
        <begin position="1"/>
        <end position="27"/>
    </location>
</feature>
<dbReference type="Proteomes" id="UP000800036">
    <property type="component" value="Unassembled WGS sequence"/>
</dbReference>
<dbReference type="AlphaFoldDB" id="A0A6A5VFX3"/>
<keyword evidence="3" id="KW-1185">Reference proteome</keyword>
<proteinExistence type="predicted"/>
<dbReference type="EMBL" id="ML976673">
    <property type="protein sequence ID" value="KAF1974782.1"/>
    <property type="molecule type" value="Genomic_DNA"/>
</dbReference>
<organism evidence="2 3">
    <name type="scientific">Bimuria novae-zelandiae CBS 107.79</name>
    <dbReference type="NCBI Taxonomy" id="1447943"/>
    <lineage>
        <taxon>Eukaryota</taxon>
        <taxon>Fungi</taxon>
        <taxon>Dikarya</taxon>
        <taxon>Ascomycota</taxon>
        <taxon>Pezizomycotina</taxon>
        <taxon>Dothideomycetes</taxon>
        <taxon>Pleosporomycetidae</taxon>
        <taxon>Pleosporales</taxon>
        <taxon>Massarineae</taxon>
        <taxon>Didymosphaeriaceae</taxon>
        <taxon>Bimuria</taxon>
    </lineage>
</organism>
<accession>A0A6A5VFX3</accession>
<evidence type="ECO:0000313" key="3">
    <source>
        <dbReference type="Proteomes" id="UP000800036"/>
    </source>
</evidence>
<gene>
    <name evidence="2" type="ORF">BU23DRAFT_567171</name>
</gene>
<reference evidence="2" key="1">
    <citation type="journal article" date="2020" name="Stud. Mycol.">
        <title>101 Dothideomycetes genomes: a test case for predicting lifestyles and emergence of pathogens.</title>
        <authorList>
            <person name="Haridas S."/>
            <person name="Albert R."/>
            <person name="Binder M."/>
            <person name="Bloem J."/>
            <person name="Labutti K."/>
            <person name="Salamov A."/>
            <person name="Andreopoulos B."/>
            <person name="Baker S."/>
            <person name="Barry K."/>
            <person name="Bills G."/>
            <person name="Bluhm B."/>
            <person name="Cannon C."/>
            <person name="Castanera R."/>
            <person name="Culley D."/>
            <person name="Daum C."/>
            <person name="Ezra D."/>
            <person name="Gonzalez J."/>
            <person name="Henrissat B."/>
            <person name="Kuo A."/>
            <person name="Liang C."/>
            <person name="Lipzen A."/>
            <person name="Lutzoni F."/>
            <person name="Magnuson J."/>
            <person name="Mondo S."/>
            <person name="Nolan M."/>
            <person name="Ohm R."/>
            <person name="Pangilinan J."/>
            <person name="Park H.-J."/>
            <person name="Ramirez L."/>
            <person name="Alfaro M."/>
            <person name="Sun H."/>
            <person name="Tritt A."/>
            <person name="Yoshinaga Y."/>
            <person name="Zwiers L.-H."/>
            <person name="Turgeon B."/>
            <person name="Goodwin S."/>
            <person name="Spatafora J."/>
            <person name="Crous P."/>
            <person name="Grigoriev I."/>
        </authorList>
    </citation>
    <scope>NUCLEOTIDE SEQUENCE</scope>
    <source>
        <strain evidence="2">CBS 107.79</strain>
    </source>
</reference>
<evidence type="ECO:0000313" key="2">
    <source>
        <dbReference type="EMBL" id="KAF1974782.1"/>
    </source>
</evidence>
<feature type="compositionally biased region" description="Polar residues" evidence="1">
    <location>
        <begin position="1"/>
        <end position="10"/>
    </location>
</feature>
<name>A0A6A5VFX3_9PLEO</name>
<sequence length="173" mass="18958">MAGSKASSPMQAGFRQRSQRSDGSMTVRAVPQALQDRHWAAGFVMAEARRLSNSGRARVRDQRRRKLARLVRLAVNGPARASNRSLLLGVRCGFVDDGLLLPVLHQRQCFRPVTDARPAGPRERARAGGVHGDSPAVLQLKHFRLLAALSTTALRAREVVATPRASRYCSTLL</sequence>
<protein>
    <submittedName>
        <fullName evidence="2">Uncharacterized protein</fullName>
    </submittedName>
</protein>
<evidence type="ECO:0000256" key="1">
    <source>
        <dbReference type="SAM" id="MobiDB-lite"/>
    </source>
</evidence>